<dbReference type="SMART" id="SM00271">
    <property type="entry name" value="DnaJ"/>
    <property type="match status" value="1"/>
</dbReference>
<accession>A0ABN9UW84</accession>
<dbReference type="Pfam" id="PF00226">
    <property type="entry name" value="DnaJ"/>
    <property type="match status" value="1"/>
</dbReference>
<dbReference type="CDD" id="cd06257">
    <property type="entry name" value="DnaJ"/>
    <property type="match status" value="1"/>
</dbReference>
<dbReference type="Proteomes" id="UP001189429">
    <property type="component" value="Unassembled WGS sequence"/>
</dbReference>
<keyword evidence="4" id="KW-1185">Reference proteome</keyword>
<dbReference type="InterPro" id="IPR025239">
    <property type="entry name" value="DUF4187"/>
</dbReference>
<evidence type="ECO:0000259" key="2">
    <source>
        <dbReference type="PROSITE" id="PS50076"/>
    </source>
</evidence>
<name>A0ABN9UW84_9DINO</name>
<dbReference type="SUPFAM" id="SSF46565">
    <property type="entry name" value="Chaperone J-domain"/>
    <property type="match status" value="1"/>
</dbReference>
<dbReference type="EMBL" id="CAUYUJ010016281">
    <property type="protein sequence ID" value="CAK0863607.1"/>
    <property type="molecule type" value="Genomic_DNA"/>
</dbReference>
<protein>
    <recommendedName>
        <fullName evidence="2">J domain-containing protein</fullName>
    </recommendedName>
</protein>
<feature type="domain" description="J" evidence="2">
    <location>
        <begin position="14"/>
        <end position="71"/>
    </location>
</feature>
<dbReference type="PROSITE" id="PS50076">
    <property type="entry name" value="DNAJ_2"/>
    <property type="match status" value="1"/>
</dbReference>
<evidence type="ECO:0000256" key="1">
    <source>
        <dbReference type="SAM" id="MobiDB-lite"/>
    </source>
</evidence>
<dbReference type="PANTHER" id="PTHR21032">
    <property type="entry name" value="G PATCH DOMAIN-CONTAINING PROTEIN 11"/>
    <property type="match status" value="1"/>
</dbReference>
<dbReference type="Pfam" id="PF13821">
    <property type="entry name" value="DUF4187"/>
    <property type="match status" value="1"/>
</dbReference>
<organism evidence="3 4">
    <name type="scientific">Prorocentrum cordatum</name>
    <dbReference type="NCBI Taxonomy" id="2364126"/>
    <lineage>
        <taxon>Eukaryota</taxon>
        <taxon>Sar</taxon>
        <taxon>Alveolata</taxon>
        <taxon>Dinophyceae</taxon>
        <taxon>Prorocentrales</taxon>
        <taxon>Prorocentraceae</taxon>
        <taxon>Prorocentrum</taxon>
    </lineage>
</organism>
<dbReference type="SMART" id="SM01173">
    <property type="entry name" value="DUF4187"/>
    <property type="match status" value="1"/>
</dbReference>
<evidence type="ECO:0000313" key="4">
    <source>
        <dbReference type="Proteomes" id="UP001189429"/>
    </source>
</evidence>
<sequence length="321" mass="34999">MAEPAVARVLGAATLFGRLGLPDESADPGAVRQQYRKLALLVHPDKCTAQGAKEAFQALSEAFERLSSPAGQAAHLLEVARGRPAPAAGRGEAWGGARAEGAQARWWDTRTWEEFEERLRHRDRAEAALRRQFAGRVAARLAGRRLRGQVRAAERSVEHCDRGAGLAESGLWPPESRRAGREAEEEARAARERAERAGVLPGLEPELPNFDERPELDDPEAAMARLLDLVTHLRTVHLYCLHCGCRYDSPDDMARNCPGVTEEEHEGAAAVGMVTSEETALAPVGEGGGEAPGGDPLEAYMAEVDAALEREDSARRKRRRR</sequence>
<evidence type="ECO:0000313" key="3">
    <source>
        <dbReference type="EMBL" id="CAK0863607.1"/>
    </source>
</evidence>
<feature type="compositionally biased region" description="Basic and acidic residues" evidence="1">
    <location>
        <begin position="175"/>
        <end position="189"/>
    </location>
</feature>
<dbReference type="PANTHER" id="PTHR21032:SF0">
    <property type="entry name" value="G PATCH DOMAIN-CONTAINING PROTEIN 11"/>
    <property type="match status" value="1"/>
</dbReference>
<reference evidence="3" key="1">
    <citation type="submission" date="2023-10" db="EMBL/GenBank/DDBJ databases">
        <authorList>
            <person name="Chen Y."/>
            <person name="Shah S."/>
            <person name="Dougan E. K."/>
            <person name="Thang M."/>
            <person name="Chan C."/>
        </authorList>
    </citation>
    <scope>NUCLEOTIDE SEQUENCE [LARGE SCALE GENOMIC DNA]</scope>
</reference>
<dbReference type="InterPro" id="IPR039249">
    <property type="entry name" value="GPATCH11"/>
</dbReference>
<feature type="region of interest" description="Disordered" evidence="1">
    <location>
        <begin position="165"/>
        <end position="189"/>
    </location>
</feature>
<dbReference type="InterPro" id="IPR036869">
    <property type="entry name" value="J_dom_sf"/>
</dbReference>
<comment type="caution">
    <text evidence="3">The sequence shown here is derived from an EMBL/GenBank/DDBJ whole genome shotgun (WGS) entry which is preliminary data.</text>
</comment>
<dbReference type="InterPro" id="IPR001623">
    <property type="entry name" value="DnaJ_domain"/>
</dbReference>
<dbReference type="Gene3D" id="1.10.287.110">
    <property type="entry name" value="DnaJ domain"/>
    <property type="match status" value="1"/>
</dbReference>
<gene>
    <name evidence="3" type="ORF">PCOR1329_LOCUS51709</name>
</gene>
<proteinExistence type="predicted"/>